<feature type="non-terminal residue" evidence="1">
    <location>
        <position position="1"/>
    </location>
</feature>
<feature type="non-terminal residue" evidence="1">
    <location>
        <position position="162"/>
    </location>
</feature>
<name>A0ACA9N253_9GLOM</name>
<evidence type="ECO:0000313" key="2">
    <source>
        <dbReference type="Proteomes" id="UP000789860"/>
    </source>
</evidence>
<accession>A0ACA9N253</accession>
<evidence type="ECO:0000313" key="1">
    <source>
        <dbReference type="EMBL" id="CAG8624671.1"/>
    </source>
</evidence>
<gene>
    <name evidence="1" type="ORF">SCALOS_LOCUS7767</name>
</gene>
<dbReference type="EMBL" id="CAJVPM010018390">
    <property type="protein sequence ID" value="CAG8624671.1"/>
    <property type="molecule type" value="Genomic_DNA"/>
</dbReference>
<organism evidence="1 2">
    <name type="scientific">Scutellospora calospora</name>
    <dbReference type="NCBI Taxonomy" id="85575"/>
    <lineage>
        <taxon>Eukaryota</taxon>
        <taxon>Fungi</taxon>
        <taxon>Fungi incertae sedis</taxon>
        <taxon>Mucoromycota</taxon>
        <taxon>Glomeromycotina</taxon>
        <taxon>Glomeromycetes</taxon>
        <taxon>Diversisporales</taxon>
        <taxon>Gigasporaceae</taxon>
        <taxon>Scutellospora</taxon>
    </lineage>
</organism>
<keyword evidence="2" id="KW-1185">Reference proteome</keyword>
<reference evidence="1" key="1">
    <citation type="submission" date="2021-06" db="EMBL/GenBank/DDBJ databases">
        <authorList>
            <person name="Kallberg Y."/>
            <person name="Tangrot J."/>
            <person name="Rosling A."/>
        </authorList>
    </citation>
    <scope>NUCLEOTIDE SEQUENCE</scope>
    <source>
        <strain evidence="1">AU212A</strain>
    </source>
</reference>
<comment type="caution">
    <text evidence="1">The sequence shown here is derived from an EMBL/GenBank/DDBJ whole genome shotgun (WGS) entry which is preliminary data.</text>
</comment>
<protein>
    <submittedName>
        <fullName evidence="1">10897_t:CDS:1</fullName>
    </submittedName>
</protein>
<dbReference type="Proteomes" id="UP000789860">
    <property type="component" value="Unassembled WGS sequence"/>
</dbReference>
<sequence length="162" mass="18983">KVELRLPVDVFCYNPKYKKRSDLFLQGFAEVQARDASDPTSFYAIGGIHGLPFVPYDLLPDEKIPLTDWQKGETNRWGGYCHHGDILFPTWHRPYVMLLEMLIYEAAKKIIYTDQEQSYPAGKETDEYKQELEKIRFPYWDWASPSTLTNGVPSIIFDEYVY</sequence>
<proteinExistence type="predicted"/>